<dbReference type="Gene3D" id="2.60.120.260">
    <property type="entry name" value="Galactose-binding domain-like"/>
    <property type="match status" value="1"/>
</dbReference>
<dbReference type="CDD" id="cd01831">
    <property type="entry name" value="Endoglucanase_E_like"/>
    <property type="match status" value="1"/>
</dbReference>
<name>A0A0B9GRV5_9GAMM</name>
<feature type="domain" description="Carbohydrate esterase 2 N-terminal" evidence="2">
    <location>
        <begin position="51"/>
        <end position="139"/>
    </location>
</feature>
<evidence type="ECO:0008006" key="5">
    <source>
        <dbReference type="Google" id="ProtNLM"/>
    </source>
</evidence>
<evidence type="ECO:0000259" key="2">
    <source>
        <dbReference type="Pfam" id="PF17996"/>
    </source>
</evidence>
<reference evidence="3 4" key="1">
    <citation type="submission" date="2014-12" db="EMBL/GenBank/DDBJ databases">
        <title>Genome sequencing of Photobacterium gaetbulicola AD005a.</title>
        <authorList>
            <person name="Adrian T.G.S."/>
            <person name="Chan K.G."/>
        </authorList>
    </citation>
    <scope>NUCLEOTIDE SEQUENCE [LARGE SCALE GENOMIC DNA]</scope>
    <source>
        <strain evidence="3 4">AD005a</strain>
    </source>
</reference>
<evidence type="ECO:0000313" key="4">
    <source>
        <dbReference type="Proteomes" id="UP000031278"/>
    </source>
</evidence>
<dbReference type="Gene3D" id="3.40.50.1110">
    <property type="entry name" value="SGNH hydrolase"/>
    <property type="match status" value="1"/>
</dbReference>
<gene>
    <name evidence="3" type="ORF">RJ45_22510</name>
</gene>
<dbReference type="PANTHER" id="PTHR37834">
    <property type="entry name" value="GDSL-LIKE LIPASE/ACYLHYDROLASE DOMAIN PROTEIN (AFU_ORTHOLOGUE AFUA_2G00620)"/>
    <property type="match status" value="1"/>
</dbReference>
<dbReference type="Pfam" id="PF17996">
    <property type="entry name" value="CE2_N"/>
    <property type="match status" value="1"/>
</dbReference>
<evidence type="ECO:0000313" key="3">
    <source>
        <dbReference type="EMBL" id="KHT61516.1"/>
    </source>
</evidence>
<dbReference type="SUPFAM" id="SSF52266">
    <property type="entry name" value="SGNH hydrolase"/>
    <property type="match status" value="1"/>
</dbReference>
<dbReference type="InterPro" id="IPR052762">
    <property type="entry name" value="PCW_deacetylase/CE"/>
</dbReference>
<dbReference type="InterPro" id="IPR036514">
    <property type="entry name" value="SGNH_hydro_sf"/>
</dbReference>
<dbReference type="InterPro" id="IPR040794">
    <property type="entry name" value="CE2_N"/>
</dbReference>
<protein>
    <recommendedName>
        <fullName evidence="5">Endoglucanase E</fullName>
    </recommendedName>
</protein>
<proteinExistence type="predicted"/>
<dbReference type="GO" id="GO:0052689">
    <property type="term" value="F:carboxylic ester hydrolase activity"/>
    <property type="evidence" value="ECO:0007669"/>
    <property type="project" value="InterPro"/>
</dbReference>
<dbReference type="InterPro" id="IPR013830">
    <property type="entry name" value="SGNH_hydro"/>
</dbReference>
<comment type="caution">
    <text evidence="3">The sequence shown here is derived from an EMBL/GenBank/DDBJ whole genome shotgun (WGS) entry which is preliminary data.</text>
</comment>
<evidence type="ECO:0000259" key="1">
    <source>
        <dbReference type="Pfam" id="PF13472"/>
    </source>
</evidence>
<dbReference type="EMBL" id="JWLZ01000199">
    <property type="protein sequence ID" value="KHT61516.1"/>
    <property type="molecule type" value="Genomic_DNA"/>
</dbReference>
<dbReference type="Pfam" id="PF13472">
    <property type="entry name" value="Lipase_GDSL_2"/>
    <property type="match status" value="1"/>
</dbReference>
<dbReference type="Proteomes" id="UP000031278">
    <property type="component" value="Unassembled WGS sequence"/>
</dbReference>
<dbReference type="AlphaFoldDB" id="A0A0B9GRV5"/>
<sequence length="360" mass="40341">MANAHGGAMPLFKKAIIMGLLMFTGQVFATTIPATDYRFNYEGRVIKDWALGEVLLNWPGSAVAFQFSGSRLQVNMDGRGTQFDVLVNGELSHRVKTSSGMNTYDIVSFAEPDEVHIELVKRNENHDAMIRIAGFDVEGDIHGVWQQQPHILFYGDSITAGYGNESSQRECTTAEIADTTNARMSYASIASETLGASRTLVAYSGLGLLRNWNGNDPHHNLPYYMNKSGAIFTGIDEYEDRHPDLVVINLGGNDFSTPLQPHEPWPDMPAFYAAWLDGYVDFISRQRDRYGNVPVIVVAKIWYHEIISMLEARLAAQNIQGVYTHYYDAEYLGCNWHPSVKEHKIIADNLVNKIKVLSIL</sequence>
<dbReference type="InterPro" id="IPR037461">
    <property type="entry name" value="CtCE2-like_dom"/>
</dbReference>
<dbReference type="PANTHER" id="PTHR37834:SF2">
    <property type="entry name" value="ESTERASE, SGNH HYDROLASE-TYPE"/>
    <property type="match status" value="1"/>
</dbReference>
<organism evidence="3 4">
    <name type="scientific">Photobacterium gaetbulicola</name>
    <dbReference type="NCBI Taxonomy" id="1295392"/>
    <lineage>
        <taxon>Bacteria</taxon>
        <taxon>Pseudomonadati</taxon>
        <taxon>Pseudomonadota</taxon>
        <taxon>Gammaproteobacteria</taxon>
        <taxon>Vibrionales</taxon>
        <taxon>Vibrionaceae</taxon>
        <taxon>Photobacterium</taxon>
    </lineage>
</organism>
<feature type="domain" description="SGNH hydrolase-type esterase" evidence="1">
    <location>
        <begin position="153"/>
        <end position="302"/>
    </location>
</feature>
<accession>A0A0B9GRV5</accession>